<dbReference type="InterPro" id="IPR051909">
    <property type="entry name" value="MFP_Cation_Efflux"/>
</dbReference>
<gene>
    <name evidence="12" type="ordered locus">Caul_2325</name>
</gene>
<dbReference type="GO" id="GO:0046914">
    <property type="term" value="F:transition metal ion binding"/>
    <property type="evidence" value="ECO:0007669"/>
    <property type="project" value="TreeGrafter"/>
</dbReference>
<dbReference type="STRING" id="366602.Caul_2325"/>
<dbReference type="SUPFAM" id="SSF111369">
    <property type="entry name" value="HlyD-like secretion proteins"/>
    <property type="match status" value="1"/>
</dbReference>
<evidence type="ECO:0000259" key="8">
    <source>
        <dbReference type="Pfam" id="PF25869"/>
    </source>
</evidence>
<dbReference type="GO" id="GO:0060003">
    <property type="term" value="P:copper ion export"/>
    <property type="evidence" value="ECO:0007669"/>
    <property type="project" value="TreeGrafter"/>
</dbReference>
<dbReference type="GO" id="GO:0046686">
    <property type="term" value="P:response to cadmium ion"/>
    <property type="evidence" value="ECO:0007669"/>
    <property type="project" value="UniProtKB-KW"/>
</dbReference>
<feature type="domain" description="CusB-like beta-barrel" evidence="10">
    <location>
        <begin position="251"/>
        <end position="327"/>
    </location>
</feature>
<dbReference type="EMBL" id="CP000927">
    <property type="protein sequence ID" value="ABZ71452.1"/>
    <property type="molecule type" value="Genomic_DNA"/>
</dbReference>
<dbReference type="InterPro" id="IPR006143">
    <property type="entry name" value="RND_pump_MFP"/>
</dbReference>
<dbReference type="InterPro" id="IPR058791">
    <property type="entry name" value="3HB_CusB"/>
</dbReference>
<evidence type="ECO:0000256" key="4">
    <source>
        <dbReference type="ARBA" id="ARBA00043263"/>
    </source>
</evidence>
<dbReference type="InterPro" id="IPR058790">
    <property type="entry name" value="BSH_CusB"/>
</dbReference>
<sequence precursor="true">MSRATTLSPRSLIAGAAAISLLAAAGGYGLGQWRKAPVPAAGDAPGRKVLYWYDPMVPAQRFDKPGKSPFMDMQLVPRYADEAASAASPGVAVDPRGAQTLGLRLARAEMTPLASGLTVPGSIDFNQRDLAIVQTRTAGFVQRVYGHAPGDIVAAGAPIADLLNPDWAGAQTEYLAVRRIGDPRLTAAARSRLVLAGMSEPLIAAVERGGRVQPISTVRAPIGGVIQTLDVRAGMSLTSGQTLAQISGLSSVWLILSAPEAQAGLIKIGQAVSAQLAAFPGETFNGRVSAILPSAQVDSRTLQVRVELANRDGRLRPGMFATASLGSDAAPVLTVPSEAVIRTGRRDLVMLAQGGGRYQAAEVRVGRQAGGRTEILGGLKAGDQVVASGQFLLDSEASLAGLEPRPLSADEPVNSMPAGPATKSAAPAMKSAPAAAKALLQAEGRIEEITADTITLSHGPVPAIGWPAMTMTFKLDPPTLARGLKTGDQAAFGFEQRPDGPVVRSLHRAEASR</sequence>
<dbReference type="Gene3D" id="2.40.50.320">
    <property type="entry name" value="Copper binding periplasmic protein CusF"/>
    <property type="match status" value="1"/>
</dbReference>
<dbReference type="Pfam" id="PF19335">
    <property type="entry name" value="HMBD"/>
    <property type="match status" value="1"/>
</dbReference>
<proteinExistence type="inferred from homology"/>
<dbReference type="Pfam" id="PF25919">
    <property type="entry name" value="BSH_CusB"/>
    <property type="match status" value="1"/>
</dbReference>
<dbReference type="Gene3D" id="6.10.140.730">
    <property type="match status" value="1"/>
</dbReference>
<protein>
    <submittedName>
        <fullName evidence="12">Efflux transporter, RND family, MFP subunit</fullName>
    </submittedName>
</protein>
<comment type="function">
    <text evidence="5">CzcA and CzcB together would act in zinc efflux nearly as effectively as the complete czc efflux system (CzcABC). The CzcB protein is thought to funnel zinc cations to the CzcA transport protein.</text>
</comment>
<dbReference type="Pfam" id="PF25869">
    <property type="entry name" value="3HB_CusB"/>
    <property type="match status" value="1"/>
</dbReference>
<evidence type="ECO:0000256" key="2">
    <source>
        <dbReference type="ARBA" id="ARBA00022448"/>
    </source>
</evidence>
<dbReference type="InterPro" id="IPR042230">
    <property type="entry name" value="CusF_sf"/>
</dbReference>
<evidence type="ECO:0000259" key="11">
    <source>
        <dbReference type="Pfam" id="PF25975"/>
    </source>
</evidence>
<dbReference type="Gene3D" id="2.40.30.170">
    <property type="match status" value="1"/>
</dbReference>
<dbReference type="InterPro" id="IPR058649">
    <property type="entry name" value="CzcB_C"/>
</dbReference>
<reference evidence="12" key="1">
    <citation type="submission" date="2008-01" db="EMBL/GenBank/DDBJ databases">
        <title>Complete sequence of chromosome of Caulobacter sp. K31.</title>
        <authorList>
            <consortium name="US DOE Joint Genome Institute"/>
            <person name="Copeland A."/>
            <person name="Lucas S."/>
            <person name="Lapidus A."/>
            <person name="Barry K."/>
            <person name="Glavina del Rio T."/>
            <person name="Dalin E."/>
            <person name="Tice H."/>
            <person name="Pitluck S."/>
            <person name="Bruce D."/>
            <person name="Goodwin L."/>
            <person name="Thompson L.S."/>
            <person name="Brettin T."/>
            <person name="Detter J.C."/>
            <person name="Han C."/>
            <person name="Schmutz J."/>
            <person name="Larimer F."/>
            <person name="Land M."/>
            <person name="Hauser L."/>
            <person name="Kyrpides N."/>
            <person name="Kim E."/>
            <person name="Stephens C."/>
            <person name="Richardson P."/>
        </authorList>
    </citation>
    <scope>NUCLEOTIDE SEQUENCE [LARGE SCALE GENOMIC DNA]</scope>
    <source>
        <strain evidence="12">K31</strain>
    </source>
</reference>
<dbReference type="eggNOG" id="COG5569">
    <property type="taxonomic scope" value="Bacteria"/>
</dbReference>
<dbReference type="eggNOG" id="COG0845">
    <property type="taxonomic scope" value="Bacteria"/>
</dbReference>
<dbReference type="PANTHER" id="PTHR30097:SF4">
    <property type="entry name" value="SLR6042 PROTEIN"/>
    <property type="match status" value="1"/>
</dbReference>
<feature type="region of interest" description="Disordered" evidence="6">
    <location>
        <begin position="493"/>
        <end position="513"/>
    </location>
</feature>
<dbReference type="InterPro" id="IPR058792">
    <property type="entry name" value="Beta-barrel_RND_2"/>
</dbReference>
<dbReference type="HOGENOM" id="CLU_018816_13_1_5"/>
<evidence type="ECO:0000256" key="6">
    <source>
        <dbReference type="SAM" id="MobiDB-lite"/>
    </source>
</evidence>
<evidence type="ECO:0000256" key="3">
    <source>
        <dbReference type="ARBA" id="ARBA00022833"/>
    </source>
</evidence>
<dbReference type="PANTHER" id="PTHR30097">
    <property type="entry name" value="CATION EFFLUX SYSTEM PROTEIN CUSB"/>
    <property type="match status" value="1"/>
</dbReference>
<dbReference type="FunFam" id="2.40.420.20:FF:000006">
    <property type="entry name" value="RND family efflux transporter MFP subunit"/>
    <property type="match status" value="1"/>
</dbReference>
<dbReference type="Pfam" id="PF11604">
    <property type="entry name" value="CusF_Ec"/>
    <property type="match status" value="1"/>
</dbReference>
<dbReference type="GO" id="GO:0030288">
    <property type="term" value="C:outer membrane-bounded periplasmic space"/>
    <property type="evidence" value="ECO:0007669"/>
    <property type="project" value="TreeGrafter"/>
</dbReference>
<evidence type="ECO:0000259" key="9">
    <source>
        <dbReference type="Pfam" id="PF25919"/>
    </source>
</evidence>
<evidence type="ECO:0000256" key="1">
    <source>
        <dbReference type="ARBA" id="ARBA00009477"/>
    </source>
</evidence>
<evidence type="ECO:0000259" key="7">
    <source>
        <dbReference type="Pfam" id="PF19335"/>
    </source>
</evidence>
<dbReference type="FunFam" id="2.40.30.170:FF:000010">
    <property type="entry name" value="Efflux RND transporter periplasmic adaptor subunit"/>
    <property type="match status" value="1"/>
</dbReference>
<dbReference type="Pfam" id="PF25975">
    <property type="entry name" value="CzcB_C"/>
    <property type="match status" value="1"/>
</dbReference>
<feature type="domain" description="CzcB-like C-terminal circularly permuted SH3-like" evidence="11">
    <location>
        <begin position="333"/>
        <end position="393"/>
    </location>
</feature>
<feature type="domain" description="CusB-like three alpha-helical bundle" evidence="8">
    <location>
        <begin position="166"/>
        <end position="214"/>
    </location>
</feature>
<dbReference type="AlphaFoldDB" id="B0SUY3"/>
<feature type="domain" description="CusB-like barrel-sandwich hybrid" evidence="9">
    <location>
        <begin position="131"/>
        <end position="246"/>
    </location>
</feature>
<evidence type="ECO:0000313" key="12">
    <source>
        <dbReference type="EMBL" id="ABZ71452.1"/>
    </source>
</evidence>
<dbReference type="KEGG" id="cak:Caul_2325"/>
<evidence type="ECO:0000256" key="5">
    <source>
        <dbReference type="ARBA" id="ARBA00058766"/>
    </source>
</evidence>
<dbReference type="GO" id="GO:0016020">
    <property type="term" value="C:membrane"/>
    <property type="evidence" value="ECO:0007669"/>
    <property type="project" value="InterPro"/>
</dbReference>
<comment type="similarity">
    <text evidence="1">Belongs to the membrane fusion protein (MFP) (TC 8.A.1) family.</text>
</comment>
<dbReference type="OrthoDB" id="9806939at2"/>
<name>B0SUY3_CAUSK</name>
<keyword evidence="2" id="KW-0813">Transport</keyword>
<accession>B0SUY3</accession>
<dbReference type="GO" id="GO:0022857">
    <property type="term" value="F:transmembrane transporter activity"/>
    <property type="evidence" value="ECO:0007669"/>
    <property type="project" value="InterPro"/>
</dbReference>
<keyword evidence="3" id="KW-0862">Zinc</keyword>
<dbReference type="Gene3D" id="2.40.50.100">
    <property type="match status" value="1"/>
</dbReference>
<dbReference type="Pfam" id="PF25954">
    <property type="entry name" value="Beta-barrel_RND_2"/>
    <property type="match status" value="1"/>
</dbReference>
<dbReference type="GO" id="GO:0015679">
    <property type="term" value="P:plasma membrane copper ion transport"/>
    <property type="evidence" value="ECO:0007669"/>
    <property type="project" value="TreeGrafter"/>
</dbReference>
<dbReference type="NCBIfam" id="TIGR01730">
    <property type="entry name" value="RND_mfp"/>
    <property type="match status" value="1"/>
</dbReference>
<keyword evidence="4" id="KW-0105">Cadmium resistance</keyword>
<dbReference type="InterPro" id="IPR045800">
    <property type="entry name" value="HMBD"/>
</dbReference>
<dbReference type="Gene3D" id="2.40.420.20">
    <property type="match status" value="1"/>
</dbReference>
<feature type="domain" description="Heavy metal binding" evidence="7">
    <location>
        <begin position="51"/>
        <end position="77"/>
    </location>
</feature>
<evidence type="ECO:0000259" key="10">
    <source>
        <dbReference type="Pfam" id="PF25954"/>
    </source>
</evidence>
<dbReference type="InterPro" id="IPR021647">
    <property type="entry name" value="CusF_Ec"/>
</dbReference>
<organism evidence="12">
    <name type="scientific">Caulobacter sp. (strain K31)</name>
    <dbReference type="NCBI Taxonomy" id="366602"/>
    <lineage>
        <taxon>Bacteria</taxon>
        <taxon>Pseudomonadati</taxon>
        <taxon>Pseudomonadota</taxon>
        <taxon>Alphaproteobacteria</taxon>
        <taxon>Caulobacterales</taxon>
        <taxon>Caulobacteraceae</taxon>
        <taxon>Caulobacter</taxon>
    </lineage>
</organism>